<keyword evidence="2" id="KW-1185">Reference proteome</keyword>
<sequence>MAVHDLILSLFEATSPSYTMGCLMASMPNVRLPLAHLEALVVLLDGVQDFGVAMCHPRALM</sequence>
<evidence type="ECO:0000313" key="1">
    <source>
        <dbReference type="EMBL" id="KAI9914230.1"/>
    </source>
</evidence>
<dbReference type="Proteomes" id="UP001163321">
    <property type="component" value="Chromosome 4"/>
</dbReference>
<comment type="caution">
    <text evidence="1">The sequence shown here is derived from an EMBL/GenBank/DDBJ whole genome shotgun (WGS) entry which is preliminary data.</text>
</comment>
<accession>A0ACC0W5U8</accession>
<organism evidence="1 2">
    <name type="scientific">Peronosclerospora sorghi</name>
    <dbReference type="NCBI Taxonomy" id="230839"/>
    <lineage>
        <taxon>Eukaryota</taxon>
        <taxon>Sar</taxon>
        <taxon>Stramenopiles</taxon>
        <taxon>Oomycota</taxon>
        <taxon>Peronosporomycetes</taxon>
        <taxon>Peronosporales</taxon>
        <taxon>Peronosporaceae</taxon>
        <taxon>Peronosclerospora</taxon>
    </lineage>
</organism>
<reference evidence="1 2" key="1">
    <citation type="journal article" date="2022" name="bioRxiv">
        <title>The genome of the oomycete Peronosclerospora sorghi, a cosmopolitan pathogen of maize and sorghum, is inflated with dispersed pseudogenes.</title>
        <authorList>
            <person name="Fletcher K."/>
            <person name="Martin F."/>
            <person name="Isakeit T."/>
            <person name="Cavanaugh K."/>
            <person name="Magill C."/>
            <person name="Michelmore R."/>
        </authorList>
    </citation>
    <scope>NUCLEOTIDE SEQUENCE [LARGE SCALE GENOMIC DNA]</scope>
    <source>
        <strain evidence="1">P6</strain>
    </source>
</reference>
<dbReference type="EMBL" id="CM047583">
    <property type="protein sequence ID" value="KAI9914230.1"/>
    <property type="molecule type" value="Genomic_DNA"/>
</dbReference>
<proteinExistence type="predicted"/>
<protein>
    <submittedName>
        <fullName evidence="1">Uncharacterized protein</fullName>
    </submittedName>
</protein>
<name>A0ACC0W5U8_9STRA</name>
<evidence type="ECO:0000313" key="2">
    <source>
        <dbReference type="Proteomes" id="UP001163321"/>
    </source>
</evidence>
<gene>
    <name evidence="1" type="ORF">PsorP6_005933</name>
</gene>